<dbReference type="PATRIC" id="fig|1268635.3.peg.85"/>
<reference evidence="2 3" key="1">
    <citation type="journal article" date="2013" name="Int. J. Med. Microbiol.">
        <title>Legionella oakridgensis ATCC 33761 genome sequence and phenotypic characterization reveals its replication capacity in amoebae.</title>
        <authorList>
            <person name="Brzuszkiewicz E."/>
            <person name="Schulz T."/>
            <person name="Rydzewski K."/>
            <person name="Daniel R."/>
            <person name="Gillmaier N."/>
            <person name="Dittmann C."/>
            <person name="Holland G."/>
            <person name="Schunder E."/>
            <person name="Lautner M."/>
            <person name="Eisenreich W."/>
            <person name="Luck C."/>
            <person name="Heuner K."/>
        </authorList>
    </citation>
    <scope>NUCLEOTIDE SEQUENCE [LARGE SCALE GENOMIC DNA]</scope>
    <source>
        <strain>OR-10</strain>
        <strain evidence="3">ATCC 33761</strain>
    </source>
</reference>
<keyword evidence="1" id="KW-1133">Transmembrane helix</keyword>
<gene>
    <name evidence="2" type="ORF">Loa_00081</name>
</gene>
<evidence type="ECO:0000256" key="1">
    <source>
        <dbReference type="SAM" id="Phobius"/>
    </source>
</evidence>
<dbReference type="KEGG" id="lok:Loa_00081"/>
<evidence type="ECO:0000313" key="3">
    <source>
        <dbReference type="Proteomes" id="UP000018838"/>
    </source>
</evidence>
<dbReference type="EMBL" id="CP004006">
    <property type="protein sequence ID" value="AHE65672.1"/>
    <property type="molecule type" value="Genomic_DNA"/>
</dbReference>
<dbReference type="HOGENOM" id="CLU_3235449_0_0_6"/>
<organism evidence="2 3">
    <name type="scientific">Legionella oakridgensis ATCC 33761 = DSM 21215</name>
    <dbReference type="NCBI Taxonomy" id="1268635"/>
    <lineage>
        <taxon>Bacteria</taxon>
        <taxon>Pseudomonadati</taxon>
        <taxon>Pseudomonadota</taxon>
        <taxon>Gammaproteobacteria</taxon>
        <taxon>Legionellales</taxon>
        <taxon>Legionellaceae</taxon>
        <taxon>Legionella</taxon>
    </lineage>
</organism>
<keyword evidence="3" id="KW-1185">Reference proteome</keyword>
<name>W0BAM2_9GAMM</name>
<evidence type="ECO:0000313" key="2">
    <source>
        <dbReference type="EMBL" id="AHE65672.1"/>
    </source>
</evidence>
<accession>W0BAM2</accession>
<keyword evidence="1" id="KW-0472">Membrane</keyword>
<sequence>MFASTYKNIPAHPQSYPQDGWYFLIGYGFLFIIIKGLIYFIAS</sequence>
<feature type="transmembrane region" description="Helical" evidence="1">
    <location>
        <begin position="20"/>
        <end position="42"/>
    </location>
</feature>
<protein>
    <submittedName>
        <fullName evidence="2">Uncharacterized protein</fullName>
    </submittedName>
</protein>
<dbReference type="Proteomes" id="UP000018838">
    <property type="component" value="Chromosome"/>
</dbReference>
<dbReference type="AlphaFoldDB" id="W0BAM2"/>
<dbReference type="STRING" id="1268635.Loa_00081"/>
<keyword evidence="1" id="KW-0812">Transmembrane</keyword>
<proteinExistence type="predicted"/>